<dbReference type="Proteomes" id="UP001172101">
    <property type="component" value="Unassembled WGS sequence"/>
</dbReference>
<dbReference type="EMBL" id="JAUIRO010000005">
    <property type="protein sequence ID" value="KAK0713981.1"/>
    <property type="molecule type" value="Genomic_DNA"/>
</dbReference>
<name>A0AA40ADS4_9PEZI</name>
<dbReference type="RefSeq" id="XP_060295303.1">
    <property type="nucleotide sequence ID" value="XM_060447130.1"/>
</dbReference>
<feature type="compositionally biased region" description="Basic and acidic residues" evidence="1">
    <location>
        <begin position="93"/>
        <end position="125"/>
    </location>
</feature>
<sequence length="193" mass="22497">MEHETQQQWRAYQKQLHDGDFERIMCTFMARDYWIKLDHFYHNRYAEAVPDVTSAKECAEWCERIWLARSYLRNGNDKETYRKRLGSPTNINETRKLPRTTEESYSGPRHDKARIQRRELREPPPRDPPSTDRPPPTTGSNNQALPRAREPVTCYNCGPDARIQTVGIEDGGNPGDPYLGPSDSEDDSENEER</sequence>
<gene>
    <name evidence="2" type="ORF">B0T26DRAFT_804615</name>
</gene>
<proteinExistence type="predicted"/>
<keyword evidence="3" id="KW-1185">Reference proteome</keyword>
<comment type="caution">
    <text evidence="2">The sequence shown here is derived from an EMBL/GenBank/DDBJ whole genome shotgun (WGS) entry which is preliminary data.</text>
</comment>
<reference evidence="2" key="1">
    <citation type="submission" date="2023-06" db="EMBL/GenBank/DDBJ databases">
        <title>Genome-scale phylogeny and comparative genomics of the fungal order Sordariales.</title>
        <authorList>
            <consortium name="Lawrence Berkeley National Laboratory"/>
            <person name="Hensen N."/>
            <person name="Bonometti L."/>
            <person name="Westerberg I."/>
            <person name="Brannstrom I.O."/>
            <person name="Guillou S."/>
            <person name="Cros-Aarteil S."/>
            <person name="Calhoun S."/>
            <person name="Haridas S."/>
            <person name="Kuo A."/>
            <person name="Mondo S."/>
            <person name="Pangilinan J."/>
            <person name="Riley R."/>
            <person name="LaButti K."/>
            <person name="Andreopoulos B."/>
            <person name="Lipzen A."/>
            <person name="Chen C."/>
            <person name="Yanf M."/>
            <person name="Daum C."/>
            <person name="Ng V."/>
            <person name="Clum A."/>
            <person name="Steindorff A."/>
            <person name="Ohm R."/>
            <person name="Martin F."/>
            <person name="Silar P."/>
            <person name="Natvig D."/>
            <person name="Lalanne C."/>
            <person name="Gautier V."/>
            <person name="Ament-velasquez S.L."/>
            <person name="Kruys A."/>
            <person name="Hutchinson M.I."/>
            <person name="Powell A.J."/>
            <person name="Barry K."/>
            <person name="Miller A.N."/>
            <person name="Grigoriev I.V."/>
            <person name="Debuchy R."/>
            <person name="Gladieux P."/>
            <person name="Thoren M.H."/>
            <person name="Johannesson H."/>
        </authorList>
    </citation>
    <scope>NUCLEOTIDE SEQUENCE</scope>
    <source>
        <strain evidence="2">SMH2392-1A</strain>
    </source>
</reference>
<protein>
    <submittedName>
        <fullName evidence="2">Uncharacterized protein</fullName>
    </submittedName>
</protein>
<evidence type="ECO:0000313" key="2">
    <source>
        <dbReference type="EMBL" id="KAK0713981.1"/>
    </source>
</evidence>
<organism evidence="2 3">
    <name type="scientific">Lasiosphaeria miniovina</name>
    <dbReference type="NCBI Taxonomy" id="1954250"/>
    <lineage>
        <taxon>Eukaryota</taxon>
        <taxon>Fungi</taxon>
        <taxon>Dikarya</taxon>
        <taxon>Ascomycota</taxon>
        <taxon>Pezizomycotina</taxon>
        <taxon>Sordariomycetes</taxon>
        <taxon>Sordariomycetidae</taxon>
        <taxon>Sordariales</taxon>
        <taxon>Lasiosphaeriaceae</taxon>
        <taxon>Lasiosphaeria</taxon>
    </lineage>
</organism>
<feature type="compositionally biased region" description="Acidic residues" evidence="1">
    <location>
        <begin position="183"/>
        <end position="193"/>
    </location>
</feature>
<accession>A0AA40ADS4</accession>
<feature type="compositionally biased region" description="Pro residues" evidence="1">
    <location>
        <begin position="126"/>
        <end position="137"/>
    </location>
</feature>
<dbReference type="GeneID" id="85330400"/>
<evidence type="ECO:0000256" key="1">
    <source>
        <dbReference type="SAM" id="MobiDB-lite"/>
    </source>
</evidence>
<feature type="region of interest" description="Disordered" evidence="1">
    <location>
        <begin position="79"/>
        <end position="193"/>
    </location>
</feature>
<evidence type="ECO:0000313" key="3">
    <source>
        <dbReference type="Proteomes" id="UP001172101"/>
    </source>
</evidence>
<dbReference type="AlphaFoldDB" id="A0AA40ADS4"/>